<feature type="non-terminal residue" evidence="1">
    <location>
        <position position="186"/>
    </location>
</feature>
<accession>A0A1E7FG87</accession>
<evidence type="ECO:0000313" key="1">
    <source>
        <dbReference type="EMBL" id="OEU17191.1"/>
    </source>
</evidence>
<dbReference type="InParanoid" id="A0A1E7FG87"/>
<reference evidence="1 2" key="1">
    <citation type="submission" date="2016-09" db="EMBL/GenBank/DDBJ databases">
        <title>Extensive genetic diversity and differential bi-allelic expression allows diatom success in the polar Southern Ocean.</title>
        <authorList>
            <consortium name="DOE Joint Genome Institute"/>
            <person name="Mock T."/>
            <person name="Otillar R.P."/>
            <person name="Strauss J."/>
            <person name="Dupont C."/>
            <person name="Frickenhaus S."/>
            <person name="Maumus F."/>
            <person name="Mcmullan M."/>
            <person name="Sanges R."/>
            <person name="Schmutz J."/>
            <person name="Toseland A."/>
            <person name="Valas R."/>
            <person name="Veluchamy A."/>
            <person name="Ward B.J."/>
            <person name="Allen A."/>
            <person name="Barry K."/>
            <person name="Falciatore A."/>
            <person name="Ferrante M."/>
            <person name="Fortunato A.E."/>
            <person name="Gloeckner G."/>
            <person name="Gruber A."/>
            <person name="Hipkin R."/>
            <person name="Janech M."/>
            <person name="Kroth P."/>
            <person name="Leese F."/>
            <person name="Lindquist E."/>
            <person name="Lyon B.R."/>
            <person name="Martin J."/>
            <person name="Mayer C."/>
            <person name="Parker M."/>
            <person name="Quesneville H."/>
            <person name="Raymond J."/>
            <person name="Uhlig C."/>
            <person name="Valentin K.U."/>
            <person name="Worden A.Z."/>
            <person name="Armbrust E.V."/>
            <person name="Bowler C."/>
            <person name="Green B."/>
            <person name="Moulton V."/>
            <person name="Van Oosterhout C."/>
            <person name="Grigoriev I."/>
        </authorList>
    </citation>
    <scope>NUCLEOTIDE SEQUENCE [LARGE SCALE GENOMIC DNA]</scope>
    <source>
        <strain evidence="1 2">CCMP1102</strain>
    </source>
</reference>
<name>A0A1E7FG87_9STRA</name>
<dbReference type="Proteomes" id="UP000095751">
    <property type="component" value="Unassembled WGS sequence"/>
</dbReference>
<evidence type="ECO:0000313" key="2">
    <source>
        <dbReference type="Proteomes" id="UP000095751"/>
    </source>
</evidence>
<keyword evidence="2" id="KW-1185">Reference proteome</keyword>
<dbReference type="AlphaFoldDB" id="A0A1E7FG87"/>
<proteinExistence type="predicted"/>
<organism evidence="1 2">
    <name type="scientific">Fragilariopsis cylindrus CCMP1102</name>
    <dbReference type="NCBI Taxonomy" id="635003"/>
    <lineage>
        <taxon>Eukaryota</taxon>
        <taxon>Sar</taxon>
        <taxon>Stramenopiles</taxon>
        <taxon>Ochrophyta</taxon>
        <taxon>Bacillariophyta</taxon>
        <taxon>Bacillariophyceae</taxon>
        <taxon>Bacillariophycidae</taxon>
        <taxon>Bacillariales</taxon>
        <taxon>Bacillariaceae</taxon>
        <taxon>Fragilariopsis</taxon>
    </lineage>
</organism>
<sequence length="186" mass="21236">MRDPHSVKWIEDFLETKNLLEFHGTGLNFLADVRWDAPLLAMLDQPKDQMIVSAKRRGAGHGGWSKNNPYLKERFVEFKINIDPASLTDRILAVREQIGAEWVIDLEILGRANQQILESYFQIAKDERKKLDSDITTTTAFERTAVYVLNNQTAFGATGSPFRKGSFDLLYNLCTQASIHRLLHTL</sequence>
<protein>
    <submittedName>
        <fullName evidence="1">Uncharacterized protein</fullName>
    </submittedName>
</protein>
<gene>
    <name evidence="1" type="ORF">FRACYDRAFT_217509</name>
</gene>
<dbReference type="EMBL" id="KV784357">
    <property type="protein sequence ID" value="OEU17191.1"/>
    <property type="molecule type" value="Genomic_DNA"/>
</dbReference>
<dbReference type="KEGG" id="fcy:FRACYDRAFT_217509"/>
<dbReference type="OrthoDB" id="202710at2759"/>